<evidence type="ECO:0000313" key="13">
    <source>
        <dbReference type="EMBL" id="MBB4843961.1"/>
    </source>
</evidence>
<dbReference type="EMBL" id="JACHLP010000004">
    <property type="protein sequence ID" value="MBB4843961.1"/>
    <property type="molecule type" value="Genomic_DNA"/>
</dbReference>
<dbReference type="Gene3D" id="3.10.450.40">
    <property type="match status" value="1"/>
</dbReference>
<evidence type="ECO:0000256" key="4">
    <source>
        <dbReference type="ARBA" id="ARBA00022729"/>
    </source>
</evidence>
<comment type="cofactor">
    <cofactor evidence="9">
        <name>Zn(2+)</name>
        <dbReference type="ChEBI" id="CHEBI:29105"/>
    </cofactor>
</comment>
<dbReference type="Gene3D" id="1.10.390.10">
    <property type="entry name" value="Neutral Protease Domain 2"/>
    <property type="match status" value="1"/>
</dbReference>
<dbReference type="Gene3D" id="3.10.450.490">
    <property type="match status" value="1"/>
</dbReference>
<organism evidence="13 14">
    <name type="scientific">Roseateles oligotrophus</name>
    <dbReference type="NCBI Taxonomy" id="1769250"/>
    <lineage>
        <taxon>Bacteria</taxon>
        <taxon>Pseudomonadati</taxon>
        <taxon>Pseudomonadota</taxon>
        <taxon>Betaproteobacteria</taxon>
        <taxon>Burkholderiales</taxon>
        <taxon>Sphaerotilaceae</taxon>
        <taxon>Roseateles</taxon>
    </lineage>
</organism>
<evidence type="ECO:0000256" key="8">
    <source>
        <dbReference type="PIRSR" id="PIRSR623612-1"/>
    </source>
</evidence>
<feature type="signal peptide" evidence="9">
    <location>
        <begin position="1"/>
        <end position="28"/>
    </location>
</feature>
<dbReference type="Pfam" id="PF01447">
    <property type="entry name" value="Peptidase_M4"/>
    <property type="match status" value="1"/>
</dbReference>
<keyword evidence="5 9" id="KW-0378">Hydrolase</keyword>
<name>A0A840L863_9BURK</name>
<dbReference type="PANTHER" id="PTHR33794:SF1">
    <property type="entry name" value="BACILLOLYSIN"/>
    <property type="match status" value="1"/>
</dbReference>
<gene>
    <name evidence="13" type="ORF">HNP55_002484</name>
</gene>
<keyword evidence="2 9" id="KW-0645">Protease</keyword>
<keyword evidence="6 9" id="KW-0862">Zinc</keyword>
<comment type="subcellular location">
    <subcellularLocation>
        <location evidence="9">Secreted</location>
    </subcellularLocation>
</comment>
<evidence type="ECO:0000256" key="7">
    <source>
        <dbReference type="ARBA" id="ARBA00023049"/>
    </source>
</evidence>
<dbReference type="InterPro" id="IPR050728">
    <property type="entry name" value="Zinc_Metalloprotease_M4"/>
</dbReference>
<dbReference type="PRINTS" id="PR00730">
    <property type="entry name" value="THERMOLYSIN"/>
</dbReference>
<evidence type="ECO:0000256" key="1">
    <source>
        <dbReference type="ARBA" id="ARBA00009388"/>
    </source>
</evidence>
<dbReference type="GO" id="GO:0006508">
    <property type="term" value="P:proteolysis"/>
    <property type="evidence" value="ECO:0007669"/>
    <property type="project" value="UniProtKB-KW"/>
</dbReference>
<evidence type="ECO:0000256" key="2">
    <source>
        <dbReference type="ARBA" id="ARBA00022670"/>
    </source>
</evidence>
<evidence type="ECO:0000259" key="11">
    <source>
        <dbReference type="Pfam" id="PF02868"/>
    </source>
</evidence>
<feature type="domain" description="FTP" evidence="12">
    <location>
        <begin position="64"/>
        <end position="107"/>
    </location>
</feature>
<comment type="function">
    <text evidence="9">Extracellular zinc metalloprotease.</text>
</comment>
<sequence>MSRNTFRQASLALSIATGLAALSLGAQAQVQEHSQAQRASAFSKAQGHIESFRGRSLSDADHSFEARDLVVDEDGAEHARFDRRYKGLKVLGGDLIVHSGRQGALQSLRQTLNRQLQIDTSPKLRAAEANRIALQQHGGELLSKQPELMIYARGDLPALAWDVRSFQTKADGTPSEMHIIVDAQNGRVLEAWDDIHTAAANGTGKTLYSGNVLLTTNSVSGGYELRDPSRGNTYTINMANRTSGGSILKDSDNSWGNNATSDSTSAATDAQFGTAVTWDYYKNVHGRMGIANDGKGAYNRVHYSRNYNNAYWSDSCFCMTYGDGDGTSLRPLVSLDVAGHEMTHGVTSRTANLTYSGESGGLNEATSDIFGTMVEFYAANANDSGDYLIGEKIMIGRSFMRSMIKPSADGASADCWYAGVGNLDVHYSSGVANHLFFILAEGTNSPLGASPTCVAGNTRVATGNASLSGIGRTAAAKIWYRALTTKMTSATNYAGARAATLAAAAELTATLGSDYSAQVAAAWSAVGVN</sequence>
<protein>
    <recommendedName>
        <fullName evidence="9">Neutral metalloproteinase</fullName>
        <ecNumber evidence="9">3.4.24.-</ecNumber>
    </recommendedName>
</protein>
<dbReference type="InterPro" id="IPR027268">
    <property type="entry name" value="Peptidase_M4/M1_CTD_sf"/>
</dbReference>
<dbReference type="InterPro" id="IPR023612">
    <property type="entry name" value="Peptidase_M4"/>
</dbReference>
<evidence type="ECO:0000259" key="12">
    <source>
        <dbReference type="Pfam" id="PF07504"/>
    </source>
</evidence>
<comment type="caution">
    <text evidence="13">The sequence shown here is derived from an EMBL/GenBank/DDBJ whole genome shotgun (WGS) entry which is preliminary data.</text>
</comment>
<dbReference type="PANTHER" id="PTHR33794">
    <property type="entry name" value="BACILLOLYSIN"/>
    <property type="match status" value="1"/>
</dbReference>
<feature type="active site" evidence="8">
    <location>
        <position position="341"/>
    </location>
</feature>
<keyword evidence="3" id="KW-0479">Metal-binding</keyword>
<feature type="active site" description="Proton donor" evidence="8">
    <location>
        <position position="426"/>
    </location>
</feature>
<keyword evidence="4 9" id="KW-0732">Signal</keyword>
<dbReference type="GO" id="GO:0046872">
    <property type="term" value="F:metal ion binding"/>
    <property type="evidence" value="ECO:0007669"/>
    <property type="project" value="UniProtKB-UniRule"/>
</dbReference>
<dbReference type="GO" id="GO:0005576">
    <property type="term" value="C:extracellular region"/>
    <property type="evidence" value="ECO:0007669"/>
    <property type="project" value="UniProtKB-SubCell"/>
</dbReference>
<dbReference type="Pfam" id="PF02868">
    <property type="entry name" value="Peptidase_M4_C"/>
    <property type="match status" value="1"/>
</dbReference>
<dbReference type="GO" id="GO:0004222">
    <property type="term" value="F:metalloendopeptidase activity"/>
    <property type="evidence" value="ECO:0007669"/>
    <property type="project" value="UniProtKB-UniRule"/>
</dbReference>
<evidence type="ECO:0000259" key="10">
    <source>
        <dbReference type="Pfam" id="PF01447"/>
    </source>
</evidence>
<feature type="chain" id="PRO_5033112059" description="Neutral metalloproteinase" evidence="9">
    <location>
        <begin position="29"/>
        <end position="529"/>
    </location>
</feature>
<dbReference type="Proteomes" id="UP000562027">
    <property type="component" value="Unassembled WGS sequence"/>
</dbReference>
<dbReference type="AlphaFoldDB" id="A0A840L863"/>
<keyword evidence="7 9" id="KW-0482">Metalloprotease</keyword>
<dbReference type="RefSeq" id="WP_184299674.1">
    <property type="nucleotide sequence ID" value="NZ_JACHLP010000004.1"/>
</dbReference>
<dbReference type="InterPro" id="IPR001570">
    <property type="entry name" value="Peptidase_M4_C_domain"/>
</dbReference>
<accession>A0A840L863</accession>
<evidence type="ECO:0000256" key="5">
    <source>
        <dbReference type="ARBA" id="ARBA00022801"/>
    </source>
</evidence>
<proteinExistence type="inferred from homology"/>
<dbReference type="EC" id="3.4.24.-" evidence="9"/>
<dbReference type="SUPFAM" id="SSF55486">
    <property type="entry name" value="Metalloproteases ('zincins'), catalytic domain"/>
    <property type="match status" value="1"/>
</dbReference>
<keyword evidence="14" id="KW-1185">Reference proteome</keyword>
<feature type="domain" description="Peptidase M4 C-terminal" evidence="11">
    <location>
        <begin position="351"/>
        <end position="528"/>
    </location>
</feature>
<dbReference type="CDD" id="cd09597">
    <property type="entry name" value="M4_TLP"/>
    <property type="match status" value="1"/>
</dbReference>
<evidence type="ECO:0000313" key="14">
    <source>
        <dbReference type="Proteomes" id="UP000562027"/>
    </source>
</evidence>
<evidence type="ECO:0000256" key="9">
    <source>
        <dbReference type="RuleBase" id="RU366073"/>
    </source>
</evidence>
<dbReference type="InterPro" id="IPR013856">
    <property type="entry name" value="Peptidase_M4_domain"/>
</dbReference>
<comment type="similarity">
    <text evidence="1 9">Belongs to the peptidase M4 family.</text>
</comment>
<dbReference type="Pfam" id="PF07504">
    <property type="entry name" value="FTP"/>
    <property type="match status" value="1"/>
</dbReference>
<evidence type="ECO:0000256" key="6">
    <source>
        <dbReference type="ARBA" id="ARBA00022833"/>
    </source>
</evidence>
<dbReference type="Gene3D" id="3.10.170.10">
    <property type="match status" value="1"/>
</dbReference>
<dbReference type="InterPro" id="IPR011096">
    <property type="entry name" value="FTP_domain"/>
</dbReference>
<keyword evidence="9" id="KW-0964">Secreted</keyword>
<reference evidence="13 14" key="1">
    <citation type="submission" date="2020-08" db="EMBL/GenBank/DDBJ databases">
        <title>Functional genomics of gut bacteria from endangered species of beetles.</title>
        <authorList>
            <person name="Carlos-Shanley C."/>
        </authorList>
    </citation>
    <scope>NUCLEOTIDE SEQUENCE [LARGE SCALE GENOMIC DNA]</scope>
    <source>
        <strain evidence="13 14">S00239</strain>
    </source>
</reference>
<feature type="domain" description="Peptidase M4" evidence="10">
    <location>
        <begin position="202"/>
        <end position="348"/>
    </location>
</feature>
<evidence type="ECO:0000256" key="3">
    <source>
        <dbReference type="ARBA" id="ARBA00022723"/>
    </source>
</evidence>